<dbReference type="GO" id="GO:0016020">
    <property type="term" value="C:membrane"/>
    <property type="evidence" value="ECO:0007669"/>
    <property type="project" value="UniProtKB-SubCell"/>
</dbReference>
<name>A0AAW1RP60_9CHLO</name>
<keyword evidence="9" id="KW-1185">Reference proteome</keyword>
<organism evidence="8 9">
    <name type="scientific">Apatococcus lobatus</name>
    <dbReference type="NCBI Taxonomy" id="904363"/>
    <lineage>
        <taxon>Eukaryota</taxon>
        <taxon>Viridiplantae</taxon>
        <taxon>Chlorophyta</taxon>
        <taxon>core chlorophytes</taxon>
        <taxon>Trebouxiophyceae</taxon>
        <taxon>Chlorellales</taxon>
        <taxon>Chlorellaceae</taxon>
        <taxon>Apatococcus</taxon>
    </lineage>
</organism>
<dbReference type="Pfam" id="PF03151">
    <property type="entry name" value="TPT"/>
    <property type="match status" value="1"/>
</dbReference>
<feature type="transmembrane region" description="Helical" evidence="6">
    <location>
        <begin position="151"/>
        <end position="170"/>
    </location>
</feature>
<dbReference type="EMBL" id="JALJOS010000008">
    <property type="protein sequence ID" value="KAK9835524.1"/>
    <property type="molecule type" value="Genomic_DNA"/>
</dbReference>
<evidence type="ECO:0000259" key="7">
    <source>
        <dbReference type="Pfam" id="PF03151"/>
    </source>
</evidence>
<evidence type="ECO:0000313" key="9">
    <source>
        <dbReference type="Proteomes" id="UP001438707"/>
    </source>
</evidence>
<gene>
    <name evidence="8" type="ORF">WJX74_002267</name>
</gene>
<dbReference type="InterPro" id="IPR050186">
    <property type="entry name" value="TPT_transporter"/>
</dbReference>
<evidence type="ECO:0000256" key="2">
    <source>
        <dbReference type="ARBA" id="ARBA00022692"/>
    </source>
</evidence>
<evidence type="ECO:0000256" key="4">
    <source>
        <dbReference type="ARBA" id="ARBA00023136"/>
    </source>
</evidence>
<feature type="domain" description="Sugar phosphate transporter" evidence="7">
    <location>
        <begin position="59"/>
        <end position="342"/>
    </location>
</feature>
<protein>
    <recommendedName>
        <fullName evidence="7">Sugar phosphate transporter domain-containing protein</fullName>
    </recommendedName>
</protein>
<accession>A0AAW1RP60</accession>
<keyword evidence="4 6" id="KW-0472">Membrane</keyword>
<feature type="transmembrane region" description="Helical" evidence="6">
    <location>
        <begin position="52"/>
        <end position="71"/>
    </location>
</feature>
<evidence type="ECO:0000256" key="3">
    <source>
        <dbReference type="ARBA" id="ARBA00022989"/>
    </source>
</evidence>
<reference evidence="8 9" key="1">
    <citation type="journal article" date="2024" name="Nat. Commun.">
        <title>Phylogenomics reveals the evolutionary origins of lichenization in chlorophyte algae.</title>
        <authorList>
            <person name="Puginier C."/>
            <person name="Libourel C."/>
            <person name="Otte J."/>
            <person name="Skaloud P."/>
            <person name="Haon M."/>
            <person name="Grisel S."/>
            <person name="Petersen M."/>
            <person name="Berrin J.G."/>
            <person name="Delaux P.M."/>
            <person name="Dal Grande F."/>
            <person name="Keller J."/>
        </authorList>
    </citation>
    <scope>NUCLEOTIDE SEQUENCE [LARGE SCALE GENOMIC DNA]</scope>
    <source>
        <strain evidence="8 9">SAG 2145</strain>
    </source>
</reference>
<comment type="caution">
    <text evidence="8">The sequence shown here is derived from an EMBL/GenBank/DDBJ whole genome shotgun (WGS) entry which is preliminary data.</text>
</comment>
<dbReference type="Proteomes" id="UP001438707">
    <property type="component" value="Unassembled WGS sequence"/>
</dbReference>
<feature type="region of interest" description="Disordered" evidence="5">
    <location>
        <begin position="1"/>
        <end position="22"/>
    </location>
</feature>
<proteinExistence type="predicted"/>
<feature type="compositionally biased region" description="Polar residues" evidence="5">
    <location>
        <begin position="1"/>
        <end position="15"/>
    </location>
</feature>
<evidence type="ECO:0000256" key="5">
    <source>
        <dbReference type="SAM" id="MobiDB-lite"/>
    </source>
</evidence>
<dbReference type="AlphaFoldDB" id="A0AAW1RP60"/>
<dbReference type="InterPro" id="IPR004853">
    <property type="entry name" value="Sugar_P_trans_dom"/>
</dbReference>
<feature type="transmembrane region" description="Helical" evidence="6">
    <location>
        <begin position="83"/>
        <end position="103"/>
    </location>
</feature>
<evidence type="ECO:0000256" key="6">
    <source>
        <dbReference type="SAM" id="Phobius"/>
    </source>
</evidence>
<feature type="transmembrane region" description="Helical" evidence="6">
    <location>
        <begin position="298"/>
        <end position="320"/>
    </location>
</feature>
<comment type="subcellular location">
    <subcellularLocation>
        <location evidence="1">Membrane</location>
        <topology evidence="1">Multi-pass membrane protein</topology>
    </subcellularLocation>
</comment>
<evidence type="ECO:0000256" key="1">
    <source>
        <dbReference type="ARBA" id="ARBA00004141"/>
    </source>
</evidence>
<feature type="transmembrane region" description="Helical" evidence="6">
    <location>
        <begin position="124"/>
        <end position="145"/>
    </location>
</feature>
<dbReference type="PANTHER" id="PTHR11132">
    <property type="entry name" value="SOLUTE CARRIER FAMILY 35"/>
    <property type="match status" value="1"/>
</dbReference>
<feature type="transmembrane region" description="Helical" evidence="6">
    <location>
        <begin position="234"/>
        <end position="252"/>
    </location>
</feature>
<sequence>MATSPTSAGLSSTYQRMRGVSPPDGIDQVEIEHRGHPPPLSITELSQTAQRALAVGASIAWMLVSSSLILVNKHLMSNDGFHYPMALSGLGMGFSALASWLVCKVFRWVDAKKSISLRFYMTRIVPVGLFMALTLHFGNVVYLYLTVSFIQMLKAFTPIITMIALFMTALETPTRQLISSVMLIAVGTAIASYGEVNFSIIGVACMFASESFEATRLVMTQIVLVGLKFNAVEGLMYMAPACFAWLLLGSIVLEGQLILQEGGLQLIAAKPLLYMTAAALGFAVNALAYVVIQTGSSLTLKVLGTVKNAVVVWLGILMFAEVVTPLQGFGYLMSLIGFGIYNYIKLRPKTPERSYKSIPAEDVEQPGPETVKGLT</sequence>
<feature type="transmembrane region" description="Helical" evidence="6">
    <location>
        <begin position="177"/>
        <end position="194"/>
    </location>
</feature>
<feature type="transmembrane region" description="Helical" evidence="6">
    <location>
        <begin position="272"/>
        <end position="291"/>
    </location>
</feature>
<keyword evidence="3 6" id="KW-1133">Transmembrane helix</keyword>
<feature type="region of interest" description="Disordered" evidence="5">
    <location>
        <begin position="356"/>
        <end position="375"/>
    </location>
</feature>
<evidence type="ECO:0000313" key="8">
    <source>
        <dbReference type="EMBL" id="KAK9835524.1"/>
    </source>
</evidence>
<keyword evidence="2 6" id="KW-0812">Transmembrane</keyword>